<keyword evidence="2" id="KW-0808">Transferase</keyword>
<dbReference type="Pfam" id="PF01872">
    <property type="entry name" value="RibD_C"/>
    <property type="match status" value="1"/>
</dbReference>
<evidence type="ECO:0000259" key="1">
    <source>
        <dbReference type="Pfam" id="PF01872"/>
    </source>
</evidence>
<protein>
    <submittedName>
        <fullName evidence="2">Diacylglycerol kinase</fullName>
    </submittedName>
</protein>
<dbReference type="GO" id="GO:0008703">
    <property type="term" value="F:5-amino-6-(5-phosphoribosylamino)uracil reductase activity"/>
    <property type="evidence" value="ECO:0007669"/>
    <property type="project" value="InterPro"/>
</dbReference>
<dbReference type="PANTHER" id="PTHR38011">
    <property type="entry name" value="DIHYDROFOLATE REDUCTASE FAMILY PROTEIN (AFU_ORTHOLOGUE AFUA_8G06820)"/>
    <property type="match status" value="1"/>
</dbReference>
<dbReference type="Gene3D" id="3.40.430.10">
    <property type="entry name" value="Dihydrofolate Reductase, subunit A"/>
    <property type="match status" value="1"/>
</dbReference>
<comment type="caution">
    <text evidence="2">The sequence shown here is derived from an EMBL/GenBank/DDBJ whole genome shotgun (WGS) entry which is preliminary data.</text>
</comment>
<dbReference type="InterPro" id="IPR002734">
    <property type="entry name" value="RibDG_C"/>
</dbReference>
<dbReference type="InterPro" id="IPR050765">
    <property type="entry name" value="Riboflavin_Biosynth_HTPR"/>
</dbReference>
<dbReference type="InterPro" id="IPR024072">
    <property type="entry name" value="DHFR-like_dom_sf"/>
</dbReference>
<dbReference type="GO" id="GO:0016301">
    <property type="term" value="F:kinase activity"/>
    <property type="evidence" value="ECO:0007669"/>
    <property type="project" value="UniProtKB-KW"/>
</dbReference>
<feature type="domain" description="Bacterial bifunctional deaminase-reductase C-terminal" evidence="1">
    <location>
        <begin position="4"/>
        <end position="185"/>
    </location>
</feature>
<gene>
    <name evidence="2" type="ORF">CCE02nite_00800</name>
</gene>
<evidence type="ECO:0000313" key="2">
    <source>
        <dbReference type="EMBL" id="GED08081.1"/>
    </source>
</evidence>
<sequence length="198" mass="21479">MRELTYYVAVSLDGYIAGPAGEFDTFLAQGDHMEPIWARYRGTAPTDLAEAVGFSVADGPFDTVLMGWNTYAVGLPDHHLPNPYRHLRQIVFTRSHEAPSGSGDVEFTDADPAETVRSLKQEDGKGIWLCGGGTLAAVLADEIDRLALKVNPVMLGAGVPLFAERTYAPRSWRPTSTQTFSSGVTFAEYVRAEGVAPQ</sequence>
<dbReference type="RefSeq" id="WP_141387108.1">
    <property type="nucleotide sequence ID" value="NZ_BJNZ01000001.1"/>
</dbReference>
<name>A0A4Y4E0D2_CELCE</name>
<dbReference type="GO" id="GO:0009231">
    <property type="term" value="P:riboflavin biosynthetic process"/>
    <property type="evidence" value="ECO:0007669"/>
    <property type="project" value="InterPro"/>
</dbReference>
<dbReference type="PANTHER" id="PTHR38011:SF11">
    <property type="entry name" value="2,5-DIAMINO-6-RIBOSYLAMINO-4(3H)-PYRIMIDINONE 5'-PHOSPHATE REDUCTASE"/>
    <property type="match status" value="1"/>
</dbReference>
<dbReference type="AlphaFoldDB" id="A0A4Y4E0D2"/>
<reference evidence="2 3" key="1">
    <citation type="submission" date="2019-06" db="EMBL/GenBank/DDBJ databases">
        <title>Whole genome shotgun sequence of Cellulosimicrobium cellulans NBRC 15516.</title>
        <authorList>
            <person name="Hosoyama A."/>
            <person name="Uohara A."/>
            <person name="Ohji S."/>
            <person name="Ichikawa N."/>
        </authorList>
    </citation>
    <scope>NUCLEOTIDE SEQUENCE [LARGE SCALE GENOMIC DNA]</scope>
    <source>
        <strain evidence="2 3">NBRC 15516</strain>
    </source>
</reference>
<keyword evidence="2" id="KW-0418">Kinase</keyword>
<dbReference type="SUPFAM" id="SSF53597">
    <property type="entry name" value="Dihydrofolate reductase-like"/>
    <property type="match status" value="1"/>
</dbReference>
<accession>A0A4Y4E0D2</accession>
<proteinExistence type="predicted"/>
<dbReference type="Proteomes" id="UP000316659">
    <property type="component" value="Unassembled WGS sequence"/>
</dbReference>
<dbReference type="EMBL" id="BJNZ01000001">
    <property type="protein sequence ID" value="GED08081.1"/>
    <property type="molecule type" value="Genomic_DNA"/>
</dbReference>
<evidence type="ECO:0000313" key="3">
    <source>
        <dbReference type="Proteomes" id="UP000316659"/>
    </source>
</evidence>
<organism evidence="2 3">
    <name type="scientific">Cellulosimicrobium cellulans</name>
    <name type="common">Arthrobacter luteus</name>
    <dbReference type="NCBI Taxonomy" id="1710"/>
    <lineage>
        <taxon>Bacteria</taxon>
        <taxon>Bacillati</taxon>
        <taxon>Actinomycetota</taxon>
        <taxon>Actinomycetes</taxon>
        <taxon>Micrococcales</taxon>
        <taxon>Promicromonosporaceae</taxon>
        <taxon>Cellulosimicrobium</taxon>
    </lineage>
</organism>